<keyword evidence="3" id="KW-1185">Reference proteome</keyword>
<feature type="transmembrane region" description="Helical" evidence="1">
    <location>
        <begin position="6"/>
        <end position="28"/>
    </location>
</feature>
<dbReference type="EMBL" id="MH929319">
    <property type="protein sequence ID" value="AYP28421.1"/>
    <property type="molecule type" value="Genomic_DNA"/>
</dbReference>
<keyword evidence="1" id="KW-0472">Membrane</keyword>
<gene>
    <name evidence="2" type="ORF">3M_165</name>
</gene>
<evidence type="ECO:0000256" key="1">
    <source>
        <dbReference type="SAM" id="Phobius"/>
    </source>
</evidence>
<protein>
    <submittedName>
        <fullName evidence="2">Uncharacterized protein</fullName>
    </submittedName>
</protein>
<evidence type="ECO:0000313" key="3">
    <source>
        <dbReference type="Proteomes" id="UP000269553"/>
    </source>
</evidence>
<organism evidence="2 3">
    <name type="scientific">Serratia phage vB_SmaA_3M</name>
    <dbReference type="NCBI Taxonomy" id="2419930"/>
    <lineage>
        <taxon>Viruses</taxon>
        <taxon>Duplodnaviria</taxon>
        <taxon>Heunggongvirae</taxon>
        <taxon>Uroviricota</taxon>
        <taxon>Caudoviricetes</taxon>
        <taxon>Pantevenvirales</taxon>
        <taxon>Ackermannviridae</taxon>
        <taxon>Miltonvirus</taxon>
        <taxon>Miltonvirus 3M</taxon>
    </lineage>
</organism>
<dbReference type="Proteomes" id="UP000269553">
    <property type="component" value="Segment"/>
</dbReference>
<keyword evidence="1" id="KW-0812">Transmembrane</keyword>
<keyword evidence="1" id="KW-1133">Transmembrane helix</keyword>
<name>A0A3G2YSE7_9CAUD</name>
<evidence type="ECO:0000313" key="2">
    <source>
        <dbReference type="EMBL" id="AYP28421.1"/>
    </source>
</evidence>
<proteinExistence type="predicted"/>
<accession>A0A3G2YSE7</accession>
<reference evidence="2 3" key="1">
    <citation type="submission" date="2018-09" db="EMBL/GenBank/DDBJ databases">
        <authorList>
            <person name="Day A."/>
            <person name="Monson R.E."/>
            <person name="Salmond G.P.C."/>
        </authorList>
    </citation>
    <scope>NUCLEOTIDE SEQUENCE [LARGE SCALE GENOMIC DNA]</scope>
</reference>
<sequence length="30" mass="3353">MFSTIYSVEFWAGFVVGISVIALIVTFAKR</sequence>